<accession>A0A8H7NHX9</accession>
<dbReference type="AlphaFoldDB" id="A0A8H7NHX9"/>
<feature type="transmembrane region" description="Helical" evidence="1">
    <location>
        <begin position="74"/>
        <end position="92"/>
    </location>
</feature>
<dbReference type="EMBL" id="JADCTT010000002">
    <property type="protein sequence ID" value="KAF9756331.1"/>
    <property type="molecule type" value="Genomic_DNA"/>
</dbReference>
<name>A0A8H7NHX9_BIOOC</name>
<feature type="transmembrane region" description="Helical" evidence="1">
    <location>
        <begin position="212"/>
        <end position="232"/>
    </location>
</feature>
<feature type="transmembrane region" description="Helical" evidence="1">
    <location>
        <begin position="26"/>
        <end position="46"/>
    </location>
</feature>
<keyword evidence="1" id="KW-1133">Transmembrane helix</keyword>
<keyword evidence="1" id="KW-0812">Transmembrane</keyword>
<gene>
    <name evidence="2" type="ORF">IM811_007275</name>
</gene>
<reference evidence="2" key="1">
    <citation type="submission" date="2020-10" db="EMBL/GenBank/DDBJ databases">
        <title>High-Quality Genome Resource of Clonostachys rosea strain S41 by Oxford Nanopore Long-Read Sequencing.</title>
        <authorList>
            <person name="Wang H."/>
        </authorList>
    </citation>
    <scope>NUCLEOTIDE SEQUENCE</scope>
    <source>
        <strain evidence="2">S41</strain>
    </source>
</reference>
<feature type="transmembrane region" description="Helical" evidence="1">
    <location>
        <begin position="173"/>
        <end position="192"/>
    </location>
</feature>
<keyword evidence="1" id="KW-0472">Membrane</keyword>
<evidence type="ECO:0000313" key="3">
    <source>
        <dbReference type="Proteomes" id="UP000616885"/>
    </source>
</evidence>
<dbReference type="Proteomes" id="UP000616885">
    <property type="component" value="Unassembled WGS sequence"/>
</dbReference>
<comment type="caution">
    <text evidence="2">The sequence shown here is derived from an EMBL/GenBank/DDBJ whole genome shotgun (WGS) entry which is preliminary data.</text>
</comment>
<organism evidence="2 3">
    <name type="scientific">Bionectria ochroleuca</name>
    <name type="common">Gliocladium roseum</name>
    <dbReference type="NCBI Taxonomy" id="29856"/>
    <lineage>
        <taxon>Eukaryota</taxon>
        <taxon>Fungi</taxon>
        <taxon>Dikarya</taxon>
        <taxon>Ascomycota</taxon>
        <taxon>Pezizomycotina</taxon>
        <taxon>Sordariomycetes</taxon>
        <taxon>Hypocreomycetidae</taxon>
        <taxon>Hypocreales</taxon>
        <taxon>Bionectriaceae</taxon>
        <taxon>Clonostachys</taxon>
    </lineage>
</organism>
<proteinExistence type="predicted"/>
<sequence>MEPKISSNRSEQEGYSAFPGRRRLDWTPAFTTAAILGLCFLFTVSLSGTDEQAIGGQSEQATGDGDAPQNDRRVSVMFTLIALVGATATQIIRSGIQSVRHVVPPNSSVADALDSRCWAEVVSPVALSFYTASLVETMTSYLDDAEAICGSEKDFNSNLAVGDREHYDKAAGIWLIHFLVCAMASGLLLYLWPQAWSGSRTSSRWLGLHSASLVGTVTAVLVAGPCVARTLLQSALSNSLFTPTGIWLLANWRCVFQQSLDDAHIQLPLYALSLYLVAWAPVHAYCQLNGC</sequence>
<evidence type="ECO:0000256" key="1">
    <source>
        <dbReference type="SAM" id="Phobius"/>
    </source>
</evidence>
<evidence type="ECO:0000313" key="2">
    <source>
        <dbReference type="EMBL" id="KAF9756331.1"/>
    </source>
</evidence>
<protein>
    <submittedName>
        <fullName evidence="2">Uncharacterized protein</fullName>
    </submittedName>
</protein>